<proteinExistence type="predicted"/>
<dbReference type="Proteomes" id="UP000178155">
    <property type="component" value="Unassembled WGS sequence"/>
</dbReference>
<protein>
    <submittedName>
        <fullName evidence="1">Uncharacterized protein</fullName>
    </submittedName>
</protein>
<evidence type="ECO:0000313" key="1">
    <source>
        <dbReference type="EMBL" id="OGN34996.1"/>
    </source>
</evidence>
<comment type="caution">
    <text evidence="1">The sequence shown here is derived from an EMBL/GenBank/DDBJ whole genome shotgun (WGS) entry which is preliminary data.</text>
</comment>
<name>A0A1F8HDI1_9BACT</name>
<organism evidence="1 2">
    <name type="scientific">Candidatus Yanofskybacteria bacterium RIFCSPLOWO2_02_FULL_47_9b</name>
    <dbReference type="NCBI Taxonomy" id="1802708"/>
    <lineage>
        <taxon>Bacteria</taxon>
        <taxon>Candidatus Yanofskyibacteriota</taxon>
    </lineage>
</organism>
<dbReference type="EMBL" id="MGKW01000001">
    <property type="protein sequence ID" value="OGN34996.1"/>
    <property type="molecule type" value="Genomic_DNA"/>
</dbReference>
<sequence>MEGLTLIKELTAEEVFETWRKIEENLEHWKSFWKAKGFNSWEEWRRKTHASVLDKKLSWNLYQVKEPIAIIPEWYGGMFHGWAKWFYPVLSEQPPKLKELLTHPGVHNHWWIQKITDNFESPTTISAVCMPSGDIIIVEGMHRACALALMAHEKRTTNIELFVMLTDWPDNVPPKLGTGWDK</sequence>
<gene>
    <name evidence="1" type="ORF">A3I39_01595</name>
</gene>
<reference evidence="1 2" key="1">
    <citation type="journal article" date="2016" name="Nat. Commun.">
        <title>Thousands of microbial genomes shed light on interconnected biogeochemical processes in an aquifer system.</title>
        <authorList>
            <person name="Anantharaman K."/>
            <person name="Brown C.T."/>
            <person name="Hug L.A."/>
            <person name="Sharon I."/>
            <person name="Castelle C.J."/>
            <person name="Probst A.J."/>
            <person name="Thomas B.C."/>
            <person name="Singh A."/>
            <person name="Wilkins M.J."/>
            <person name="Karaoz U."/>
            <person name="Brodie E.L."/>
            <person name="Williams K.H."/>
            <person name="Hubbard S.S."/>
            <person name="Banfield J.F."/>
        </authorList>
    </citation>
    <scope>NUCLEOTIDE SEQUENCE [LARGE SCALE GENOMIC DNA]</scope>
</reference>
<accession>A0A1F8HDI1</accession>
<evidence type="ECO:0000313" key="2">
    <source>
        <dbReference type="Proteomes" id="UP000178155"/>
    </source>
</evidence>
<dbReference type="AlphaFoldDB" id="A0A1F8HDI1"/>